<dbReference type="OrthoDB" id="5215637at2759"/>
<gene>
    <name evidence="3" type="ORF">B0J11DRAFT_267119</name>
</gene>
<sequence>MGANKFVVFVISILLPFVATECFYPDGKVAPGLIPCNASAAVSHCCRPNDICLSNGLCFSTGLMSAARRGCTSSSFNSSGCPNICTAKFLSEGDALVTPCGTYNRFCCGQDKEARACCDSGNGSIAIPASEATLKTEVKDNKPTVIGLSVALGIAGLLVLGLAYDVWRRKKIVELPLRDSLVIERKNAAQEVTRQL</sequence>
<protein>
    <submittedName>
        <fullName evidence="3">Uncharacterized protein</fullName>
    </submittedName>
</protein>
<keyword evidence="2" id="KW-0732">Signal</keyword>
<feature type="transmembrane region" description="Helical" evidence="1">
    <location>
        <begin position="145"/>
        <end position="167"/>
    </location>
</feature>
<feature type="signal peptide" evidence="2">
    <location>
        <begin position="1"/>
        <end position="20"/>
    </location>
</feature>
<evidence type="ECO:0000256" key="1">
    <source>
        <dbReference type="SAM" id="Phobius"/>
    </source>
</evidence>
<evidence type="ECO:0000313" key="3">
    <source>
        <dbReference type="EMBL" id="KAH7128304.1"/>
    </source>
</evidence>
<organism evidence="3 4">
    <name type="scientific">Dendryphion nanum</name>
    <dbReference type="NCBI Taxonomy" id="256645"/>
    <lineage>
        <taxon>Eukaryota</taxon>
        <taxon>Fungi</taxon>
        <taxon>Dikarya</taxon>
        <taxon>Ascomycota</taxon>
        <taxon>Pezizomycotina</taxon>
        <taxon>Dothideomycetes</taxon>
        <taxon>Pleosporomycetidae</taxon>
        <taxon>Pleosporales</taxon>
        <taxon>Torulaceae</taxon>
        <taxon>Dendryphion</taxon>
    </lineage>
</organism>
<keyword evidence="1" id="KW-0812">Transmembrane</keyword>
<keyword evidence="1" id="KW-1133">Transmembrane helix</keyword>
<comment type="caution">
    <text evidence="3">The sequence shown here is derived from an EMBL/GenBank/DDBJ whole genome shotgun (WGS) entry which is preliminary data.</text>
</comment>
<dbReference type="AlphaFoldDB" id="A0A9P9DXP6"/>
<proteinExistence type="predicted"/>
<accession>A0A9P9DXP6</accession>
<keyword evidence="1" id="KW-0472">Membrane</keyword>
<evidence type="ECO:0000313" key="4">
    <source>
        <dbReference type="Proteomes" id="UP000700596"/>
    </source>
</evidence>
<name>A0A9P9DXP6_9PLEO</name>
<dbReference type="Proteomes" id="UP000700596">
    <property type="component" value="Unassembled WGS sequence"/>
</dbReference>
<dbReference type="EMBL" id="JAGMWT010000005">
    <property type="protein sequence ID" value="KAH7128304.1"/>
    <property type="molecule type" value="Genomic_DNA"/>
</dbReference>
<keyword evidence="4" id="KW-1185">Reference proteome</keyword>
<feature type="chain" id="PRO_5040503546" evidence="2">
    <location>
        <begin position="21"/>
        <end position="196"/>
    </location>
</feature>
<reference evidence="3" key="1">
    <citation type="journal article" date="2021" name="Nat. Commun.">
        <title>Genetic determinants of endophytism in the Arabidopsis root mycobiome.</title>
        <authorList>
            <person name="Mesny F."/>
            <person name="Miyauchi S."/>
            <person name="Thiergart T."/>
            <person name="Pickel B."/>
            <person name="Atanasova L."/>
            <person name="Karlsson M."/>
            <person name="Huettel B."/>
            <person name="Barry K.W."/>
            <person name="Haridas S."/>
            <person name="Chen C."/>
            <person name="Bauer D."/>
            <person name="Andreopoulos W."/>
            <person name="Pangilinan J."/>
            <person name="LaButti K."/>
            <person name="Riley R."/>
            <person name="Lipzen A."/>
            <person name="Clum A."/>
            <person name="Drula E."/>
            <person name="Henrissat B."/>
            <person name="Kohler A."/>
            <person name="Grigoriev I.V."/>
            <person name="Martin F.M."/>
            <person name="Hacquard S."/>
        </authorList>
    </citation>
    <scope>NUCLEOTIDE SEQUENCE</scope>
    <source>
        <strain evidence="3">MPI-CAGE-CH-0243</strain>
    </source>
</reference>
<evidence type="ECO:0000256" key="2">
    <source>
        <dbReference type="SAM" id="SignalP"/>
    </source>
</evidence>